<evidence type="ECO:0000256" key="1">
    <source>
        <dbReference type="SAM" id="MobiDB-lite"/>
    </source>
</evidence>
<accession>A0A497JH05</accession>
<dbReference type="Proteomes" id="UP000277633">
    <property type="component" value="Unassembled WGS sequence"/>
</dbReference>
<dbReference type="EMBL" id="QMWO01000005">
    <property type="protein sequence ID" value="RLG70397.1"/>
    <property type="molecule type" value="Genomic_DNA"/>
</dbReference>
<protein>
    <submittedName>
        <fullName evidence="2">Uncharacterized protein</fullName>
    </submittedName>
</protein>
<gene>
    <name evidence="2" type="ORF">DRO07_00240</name>
</gene>
<evidence type="ECO:0000313" key="3">
    <source>
        <dbReference type="Proteomes" id="UP000277633"/>
    </source>
</evidence>
<reference evidence="2 3" key="1">
    <citation type="submission" date="2018-06" db="EMBL/GenBank/DDBJ databases">
        <title>Extensive metabolic versatility and redundancy in microbially diverse, dynamic hydrothermal sediments.</title>
        <authorList>
            <person name="Dombrowski N."/>
            <person name="Teske A."/>
            <person name="Baker B.J."/>
        </authorList>
    </citation>
    <scope>NUCLEOTIDE SEQUENCE [LARGE SCALE GENOMIC DNA]</scope>
    <source>
        <strain evidence="2">B9_G13</strain>
    </source>
</reference>
<dbReference type="AlphaFoldDB" id="A0A497JH05"/>
<feature type="region of interest" description="Disordered" evidence="1">
    <location>
        <begin position="70"/>
        <end position="92"/>
    </location>
</feature>
<organism evidence="2 3">
    <name type="scientific">Candidatus Iainarchaeum sp</name>
    <dbReference type="NCBI Taxonomy" id="3101447"/>
    <lineage>
        <taxon>Archaea</taxon>
        <taxon>Candidatus Iainarchaeota</taxon>
        <taxon>Candidatus Iainarchaeia</taxon>
        <taxon>Candidatus Iainarchaeales</taxon>
        <taxon>Candidatus Iainarchaeaceae</taxon>
        <taxon>Candidatus Iainarchaeum</taxon>
    </lineage>
</organism>
<sequence>VIGFDEWVDMQEIRRRIKELFGIEYKNERSLYPYLKTLVDINLIETTNIGGRRKWRKKELLFEIVKEKKSREKPEKEKQKEKIKLKIKKEME</sequence>
<comment type="caution">
    <text evidence="2">The sequence shown here is derived from an EMBL/GenBank/DDBJ whole genome shotgun (WGS) entry which is preliminary data.</text>
</comment>
<proteinExistence type="predicted"/>
<name>A0A497JH05_9ARCH</name>
<evidence type="ECO:0000313" key="2">
    <source>
        <dbReference type="EMBL" id="RLG70397.1"/>
    </source>
</evidence>
<feature type="non-terminal residue" evidence="2">
    <location>
        <position position="1"/>
    </location>
</feature>